<dbReference type="RefSeq" id="WP_245733646.1">
    <property type="nucleotide sequence ID" value="NZ_FOIR01000005.1"/>
</dbReference>
<dbReference type="GO" id="GO:0042781">
    <property type="term" value="F:3'-tRNA processing endoribonuclease activity"/>
    <property type="evidence" value="ECO:0007669"/>
    <property type="project" value="TreeGrafter"/>
</dbReference>
<evidence type="ECO:0000256" key="4">
    <source>
        <dbReference type="ARBA" id="ARBA00022759"/>
    </source>
</evidence>
<comment type="subunit">
    <text evidence="7">Consists of a catalytic RNA component (M1 or rnpB) and a protein subunit.</text>
</comment>
<dbReference type="GO" id="GO:0030677">
    <property type="term" value="C:ribonuclease P complex"/>
    <property type="evidence" value="ECO:0007669"/>
    <property type="project" value="TreeGrafter"/>
</dbReference>
<evidence type="ECO:0000256" key="8">
    <source>
        <dbReference type="NCBIfam" id="TIGR00188"/>
    </source>
</evidence>
<keyword evidence="6 7" id="KW-0694">RNA-binding</keyword>
<keyword evidence="3 7" id="KW-0540">Nuclease</keyword>
<evidence type="ECO:0000313" key="10">
    <source>
        <dbReference type="Proteomes" id="UP000199437"/>
    </source>
</evidence>
<dbReference type="STRING" id="1267423.SAMN05216290_3782"/>
<dbReference type="GO" id="GO:0004526">
    <property type="term" value="F:ribonuclease P activity"/>
    <property type="evidence" value="ECO:0007669"/>
    <property type="project" value="UniProtKB-UniRule"/>
</dbReference>
<evidence type="ECO:0000256" key="2">
    <source>
        <dbReference type="ARBA" id="ARBA00022694"/>
    </source>
</evidence>
<reference evidence="10" key="1">
    <citation type="submission" date="2016-10" db="EMBL/GenBank/DDBJ databases">
        <authorList>
            <person name="Varghese N."/>
            <person name="Submissions S."/>
        </authorList>
    </citation>
    <scope>NUCLEOTIDE SEQUENCE [LARGE SCALE GENOMIC DNA]</scope>
    <source>
        <strain evidence="10">CGMCC 1.12402</strain>
    </source>
</reference>
<gene>
    <name evidence="7" type="primary">rnpA</name>
    <name evidence="9" type="ORF">SAMN05216290_3782</name>
</gene>
<evidence type="ECO:0000256" key="1">
    <source>
        <dbReference type="ARBA" id="ARBA00002663"/>
    </source>
</evidence>
<sequence length="127" mass="15104">MTEVRADIYRNTFPKTERLYKKKLIQELFDKGSSFYLYPFKVIYFDTKEESVPNQVLFSVSKRKFKTAVARNRIKRQLREGYRLNKRLAGTSGYLIAFIYTADKQQESRMIHKKMVKALQKLAQLHA</sequence>
<proteinExistence type="inferred from homology"/>
<dbReference type="PROSITE" id="PS00648">
    <property type="entry name" value="RIBONUCLEASE_P"/>
    <property type="match status" value="1"/>
</dbReference>
<dbReference type="SUPFAM" id="SSF54211">
    <property type="entry name" value="Ribosomal protein S5 domain 2-like"/>
    <property type="match status" value="1"/>
</dbReference>
<evidence type="ECO:0000313" key="9">
    <source>
        <dbReference type="EMBL" id="SEW42125.1"/>
    </source>
</evidence>
<dbReference type="NCBIfam" id="TIGR00188">
    <property type="entry name" value="rnpA"/>
    <property type="match status" value="1"/>
</dbReference>
<dbReference type="InterPro" id="IPR000100">
    <property type="entry name" value="RNase_P"/>
</dbReference>
<dbReference type="AlphaFoldDB" id="A0A1I0RLT7"/>
<accession>A0A1I0RLT7</accession>
<dbReference type="InterPro" id="IPR014721">
    <property type="entry name" value="Ribsml_uS5_D2-typ_fold_subgr"/>
</dbReference>
<keyword evidence="5 7" id="KW-0378">Hydrolase</keyword>
<keyword evidence="4 7" id="KW-0255">Endonuclease</keyword>
<comment type="similarity">
    <text evidence="7">Belongs to the RnpA family.</text>
</comment>
<comment type="catalytic activity">
    <reaction evidence="7">
        <text>Endonucleolytic cleavage of RNA, removing 5'-extranucleotides from tRNA precursor.</text>
        <dbReference type="EC" id="3.1.26.5"/>
    </reaction>
</comment>
<dbReference type="Gene3D" id="3.30.230.10">
    <property type="match status" value="1"/>
</dbReference>
<keyword evidence="10" id="KW-1185">Reference proteome</keyword>
<dbReference type="PANTHER" id="PTHR33992">
    <property type="entry name" value="RIBONUCLEASE P PROTEIN COMPONENT"/>
    <property type="match status" value="1"/>
</dbReference>
<dbReference type="InterPro" id="IPR020539">
    <property type="entry name" value="RNase_P_CS"/>
</dbReference>
<keyword evidence="2 7" id="KW-0819">tRNA processing</keyword>
<organism evidence="9 10">
    <name type="scientific">Roseivirga pacifica</name>
    <dbReference type="NCBI Taxonomy" id="1267423"/>
    <lineage>
        <taxon>Bacteria</taxon>
        <taxon>Pseudomonadati</taxon>
        <taxon>Bacteroidota</taxon>
        <taxon>Cytophagia</taxon>
        <taxon>Cytophagales</taxon>
        <taxon>Roseivirgaceae</taxon>
        <taxon>Roseivirga</taxon>
    </lineage>
</organism>
<dbReference type="GO" id="GO:0000049">
    <property type="term" value="F:tRNA binding"/>
    <property type="evidence" value="ECO:0007669"/>
    <property type="project" value="UniProtKB-UniRule"/>
</dbReference>
<protein>
    <recommendedName>
        <fullName evidence="7 8">Ribonuclease P protein component</fullName>
        <shortName evidence="7">RNase P protein</shortName>
        <shortName evidence="7">RNaseP protein</shortName>
        <ecNumber evidence="7 8">3.1.26.5</ecNumber>
    </recommendedName>
    <alternativeName>
        <fullName evidence="7">Protein C5</fullName>
    </alternativeName>
</protein>
<evidence type="ECO:0000256" key="6">
    <source>
        <dbReference type="ARBA" id="ARBA00022884"/>
    </source>
</evidence>
<dbReference type="EC" id="3.1.26.5" evidence="7 8"/>
<dbReference type="InterPro" id="IPR020568">
    <property type="entry name" value="Ribosomal_Su5_D2-typ_SF"/>
</dbReference>
<evidence type="ECO:0000256" key="7">
    <source>
        <dbReference type="HAMAP-Rule" id="MF_00227"/>
    </source>
</evidence>
<name>A0A1I0RLT7_9BACT</name>
<evidence type="ECO:0000256" key="3">
    <source>
        <dbReference type="ARBA" id="ARBA00022722"/>
    </source>
</evidence>
<evidence type="ECO:0000256" key="5">
    <source>
        <dbReference type="ARBA" id="ARBA00022801"/>
    </source>
</evidence>
<dbReference type="PANTHER" id="PTHR33992:SF1">
    <property type="entry name" value="RIBONUCLEASE P PROTEIN COMPONENT"/>
    <property type="match status" value="1"/>
</dbReference>
<dbReference type="Proteomes" id="UP000199437">
    <property type="component" value="Unassembled WGS sequence"/>
</dbReference>
<dbReference type="EMBL" id="FOIR01000005">
    <property type="protein sequence ID" value="SEW42125.1"/>
    <property type="molecule type" value="Genomic_DNA"/>
</dbReference>
<comment type="function">
    <text evidence="1 7">RNaseP catalyzes the removal of the 5'-leader sequence from pre-tRNA to produce the mature 5'-terminus. It can also cleave other RNA substrates such as 4.5S RNA. The protein component plays an auxiliary but essential role in vivo by binding to the 5'-leader sequence and broadening the substrate specificity of the ribozyme.</text>
</comment>
<dbReference type="Pfam" id="PF00825">
    <property type="entry name" value="Ribonuclease_P"/>
    <property type="match status" value="1"/>
</dbReference>
<dbReference type="HAMAP" id="MF_00227">
    <property type="entry name" value="RNase_P"/>
    <property type="match status" value="1"/>
</dbReference>
<dbReference type="GO" id="GO:0001682">
    <property type="term" value="P:tRNA 5'-leader removal"/>
    <property type="evidence" value="ECO:0007669"/>
    <property type="project" value="UniProtKB-UniRule"/>
</dbReference>
<dbReference type="GeneID" id="99988448"/>